<sequence length="178" mass="20664">MDERALLLLGLLKNQSQHGYQINEFIERNLGNIMDLKKATAYAILSRLHEAGYVTLHMEQDENRPPRKVYSITKEGEAQFYHLLQANLSQLEQVALPGDIGLMFLNYLSPDEAVRCLTTRLENLEEQLQVYERATEHANNPGVDLAIDRRLHLMRSDREWLRETIATLKARFEEKSKD</sequence>
<dbReference type="PANTHER" id="PTHR33169:SF27">
    <property type="entry name" value="TRANSCRIPTIONAL REGULATOR PADR FAMILY PROTEIN"/>
    <property type="match status" value="1"/>
</dbReference>
<dbReference type="InterPro" id="IPR005149">
    <property type="entry name" value="Tscrpt_reg_PadR_N"/>
</dbReference>
<organism evidence="3 4">
    <name type="scientific">Aneurinibacillus danicus</name>
    <dbReference type="NCBI Taxonomy" id="267746"/>
    <lineage>
        <taxon>Bacteria</taxon>
        <taxon>Bacillati</taxon>
        <taxon>Bacillota</taxon>
        <taxon>Bacilli</taxon>
        <taxon>Bacillales</taxon>
        <taxon>Paenibacillaceae</taxon>
        <taxon>Aneurinibacillus group</taxon>
        <taxon>Aneurinibacillus</taxon>
    </lineage>
</organism>
<evidence type="ECO:0000313" key="4">
    <source>
        <dbReference type="Proteomes" id="UP000321157"/>
    </source>
</evidence>
<feature type="domain" description="Transcription regulator PadR N-terminal" evidence="1">
    <location>
        <begin position="8"/>
        <end position="80"/>
    </location>
</feature>
<dbReference type="InterPro" id="IPR036390">
    <property type="entry name" value="WH_DNA-bd_sf"/>
</dbReference>
<feature type="domain" description="Transcription regulator PadR C-terminal" evidence="2">
    <location>
        <begin position="102"/>
        <end position="169"/>
    </location>
</feature>
<comment type="caution">
    <text evidence="3">The sequence shown here is derived from an EMBL/GenBank/DDBJ whole genome shotgun (WGS) entry which is preliminary data.</text>
</comment>
<dbReference type="Gene3D" id="1.10.10.10">
    <property type="entry name" value="Winged helix-like DNA-binding domain superfamily/Winged helix DNA-binding domain"/>
    <property type="match status" value="1"/>
</dbReference>
<evidence type="ECO:0000259" key="2">
    <source>
        <dbReference type="Pfam" id="PF10400"/>
    </source>
</evidence>
<dbReference type="OrthoDB" id="68816at2"/>
<accession>A0A511VB01</accession>
<evidence type="ECO:0000313" key="3">
    <source>
        <dbReference type="EMBL" id="GEN35501.1"/>
    </source>
</evidence>
<dbReference type="InterPro" id="IPR036388">
    <property type="entry name" value="WH-like_DNA-bd_sf"/>
</dbReference>
<gene>
    <name evidence="3" type="ORF">ADA01nite_29610</name>
</gene>
<dbReference type="InterPro" id="IPR052509">
    <property type="entry name" value="Metal_resp_DNA-bind_regulator"/>
</dbReference>
<keyword evidence="4" id="KW-1185">Reference proteome</keyword>
<dbReference type="Pfam" id="PF10400">
    <property type="entry name" value="Vir_act_alpha_C"/>
    <property type="match status" value="1"/>
</dbReference>
<dbReference type="AlphaFoldDB" id="A0A511VB01"/>
<dbReference type="Pfam" id="PF03551">
    <property type="entry name" value="PadR"/>
    <property type="match status" value="1"/>
</dbReference>
<dbReference type="PANTHER" id="PTHR33169">
    <property type="entry name" value="PADR-FAMILY TRANSCRIPTIONAL REGULATOR"/>
    <property type="match status" value="1"/>
</dbReference>
<dbReference type="EMBL" id="BJXX01000136">
    <property type="protein sequence ID" value="GEN35501.1"/>
    <property type="molecule type" value="Genomic_DNA"/>
</dbReference>
<reference evidence="3 4" key="1">
    <citation type="submission" date="2019-07" db="EMBL/GenBank/DDBJ databases">
        <title>Whole genome shotgun sequence of Aneurinibacillus danicus NBRC 102444.</title>
        <authorList>
            <person name="Hosoyama A."/>
            <person name="Uohara A."/>
            <person name="Ohji S."/>
            <person name="Ichikawa N."/>
        </authorList>
    </citation>
    <scope>NUCLEOTIDE SEQUENCE [LARGE SCALE GENOMIC DNA]</scope>
    <source>
        <strain evidence="3 4">NBRC 102444</strain>
    </source>
</reference>
<dbReference type="RefSeq" id="WP_146811034.1">
    <property type="nucleotide sequence ID" value="NZ_BJXX01000136.1"/>
</dbReference>
<protein>
    <submittedName>
        <fullName evidence="3">PadR family transcriptional regulator</fullName>
    </submittedName>
</protein>
<name>A0A511VB01_9BACL</name>
<proteinExistence type="predicted"/>
<evidence type="ECO:0000259" key="1">
    <source>
        <dbReference type="Pfam" id="PF03551"/>
    </source>
</evidence>
<dbReference type="InterPro" id="IPR018309">
    <property type="entry name" value="Tscrpt_reg_PadR_C"/>
</dbReference>
<dbReference type="Proteomes" id="UP000321157">
    <property type="component" value="Unassembled WGS sequence"/>
</dbReference>
<dbReference type="SUPFAM" id="SSF46785">
    <property type="entry name" value="Winged helix' DNA-binding domain"/>
    <property type="match status" value="1"/>
</dbReference>